<sequence length="114" mass="13447">MKLWDSNRYDDQGTMDESSPFDDLFKLSRTQRLYAFGIWMYAACSTTAQRGALDWYKPFHDATKPIFEKLYASVADGTETRRTLEKNSSPTYREELEEELREIRESEIWRAGKT</sequence>
<evidence type="ECO:0000313" key="2">
    <source>
        <dbReference type="Proteomes" id="UP000789702"/>
    </source>
</evidence>
<proteinExistence type="predicted"/>
<gene>
    <name evidence="1" type="ORF">DHETER_LOCUS9757</name>
</gene>
<keyword evidence="2" id="KW-1185">Reference proteome</keyword>
<feature type="non-terminal residue" evidence="1">
    <location>
        <position position="114"/>
    </location>
</feature>
<accession>A0ACA9NKI4</accession>
<name>A0ACA9NKI4_9GLOM</name>
<dbReference type="EMBL" id="CAJVPU010017698">
    <property type="protein sequence ID" value="CAG8661131.1"/>
    <property type="molecule type" value="Genomic_DNA"/>
</dbReference>
<reference evidence="1" key="1">
    <citation type="submission" date="2021-06" db="EMBL/GenBank/DDBJ databases">
        <authorList>
            <person name="Kallberg Y."/>
            <person name="Tangrot J."/>
            <person name="Rosling A."/>
        </authorList>
    </citation>
    <scope>NUCLEOTIDE SEQUENCE</scope>
    <source>
        <strain evidence="1">IL203A</strain>
    </source>
</reference>
<organism evidence="1 2">
    <name type="scientific">Dentiscutata heterogama</name>
    <dbReference type="NCBI Taxonomy" id="1316150"/>
    <lineage>
        <taxon>Eukaryota</taxon>
        <taxon>Fungi</taxon>
        <taxon>Fungi incertae sedis</taxon>
        <taxon>Mucoromycota</taxon>
        <taxon>Glomeromycotina</taxon>
        <taxon>Glomeromycetes</taxon>
        <taxon>Diversisporales</taxon>
        <taxon>Gigasporaceae</taxon>
        <taxon>Dentiscutata</taxon>
    </lineage>
</organism>
<comment type="caution">
    <text evidence="1">The sequence shown here is derived from an EMBL/GenBank/DDBJ whole genome shotgun (WGS) entry which is preliminary data.</text>
</comment>
<dbReference type="Proteomes" id="UP000789702">
    <property type="component" value="Unassembled WGS sequence"/>
</dbReference>
<evidence type="ECO:0000313" key="1">
    <source>
        <dbReference type="EMBL" id="CAG8661131.1"/>
    </source>
</evidence>
<protein>
    <submittedName>
        <fullName evidence="1">17065_t:CDS:1</fullName>
    </submittedName>
</protein>